<proteinExistence type="predicted"/>
<dbReference type="RefSeq" id="WP_270921300.1">
    <property type="nucleotide sequence ID" value="NZ_CP127247.1"/>
</dbReference>
<evidence type="ECO:0008006" key="3">
    <source>
        <dbReference type="Google" id="ProtNLM"/>
    </source>
</evidence>
<accession>A0A9Y2P0X6</accession>
<name>A0A9Y2P0X6_9RHOB</name>
<dbReference type="Gene3D" id="1.10.260.40">
    <property type="entry name" value="lambda repressor-like DNA-binding domains"/>
    <property type="match status" value="1"/>
</dbReference>
<dbReference type="Proteomes" id="UP001238334">
    <property type="component" value="Chromosome"/>
</dbReference>
<dbReference type="EMBL" id="CP127247">
    <property type="protein sequence ID" value="WIY25036.1"/>
    <property type="molecule type" value="Genomic_DNA"/>
</dbReference>
<organism evidence="1 2">
    <name type="scientific">Parasedimentitalea psychrophila</name>
    <dbReference type="NCBI Taxonomy" id="2997337"/>
    <lineage>
        <taxon>Bacteria</taxon>
        <taxon>Pseudomonadati</taxon>
        <taxon>Pseudomonadota</taxon>
        <taxon>Alphaproteobacteria</taxon>
        <taxon>Rhodobacterales</taxon>
        <taxon>Paracoccaceae</taxon>
        <taxon>Parasedimentitalea</taxon>
    </lineage>
</organism>
<dbReference type="KEGG" id="ppso:QPJ95_21525"/>
<dbReference type="AlphaFoldDB" id="A0A9Y2P0X6"/>
<protein>
    <recommendedName>
        <fullName evidence="3">Transcriptional regulator</fullName>
    </recommendedName>
</protein>
<gene>
    <name evidence="1" type="ORF">QPJ95_21525</name>
</gene>
<dbReference type="InterPro" id="IPR010982">
    <property type="entry name" value="Lambda_DNA-bd_dom_sf"/>
</dbReference>
<dbReference type="GO" id="GO:0003677">
    <property type="term" value="F:DNA binding"/>
    <property type="evidence" value="ECO:0007669"/>
    <property type="project" value="InterPro"/>
</dbReference>
<keyword evidence="2" id="KW-1185">Reference proteome</keyword>
<evidence type="ECO:0000313" key="2">
    <source>
        <dbReference type="Proteomes" id="UP001238334"/>
    </source>
</evidence>
<reference evidence="1 2" key="1">
    <citation type="submission" date="2023-06" db="EMBL/GenBank/DDBJ databases">
        <title>Parasedimentitalea psychrophila sp. nov., a psychrophilic bacterium isolated from deep-sea sediment.</title>
        <authorList>
            <person name="Li A."/>
        </authorList>
    </citation>
    <scope>NUCLEOTIDE SEQUENCE [LARGE SCALE GENOMIC DNA]</scope>
    <source>
        <strain evidence="1 2">QS115</strain>
    </source>
</reference>
<sequence length="151" mass="16787">MGHHITSDREIVAQDAWGEDVPDWIMTLIGECDGSSQNKVATRLGISAAAVSQVIRKSYLGSYDNVAMRVREIYISGDIECPAIGVISSEICLHWRDEIRKGTSAGPQRILMTRFCRKCPRNMPGSNKAAQTPAPEIDFKPVFKTRRLPRA</sequence>
<evidence type="ECO:0000313" key="1">
    <source>
        <dbReference type="EMBL" id="WIY25036.1"/>
    </source>
</evidence>